<keyword evidence="12" id="KW-1185">Reference proteome</keyword>
<evidence type="ECO:0000256" key="7">
    <source>
        <dbReference type="ARBA" id="ARBA00023288"/>
    </source>
</evidence>
<keyword evidence="3" id="KW-0336">GPI-anchor</keyword>
<feature type="transmembrane region" description="Helical" evidence="8">
    <location>
        <begin position="197"/>
        <end position="221"/>
    </location>
</feature>
<keyword evidence="7" id="KW-0449">Lipoprotein</keyword>
<keyword evidence="5 8" id="KW-0472">Membrane</keyword>
<dbReference type="GO" id="GO:0005886">
    <property type="term" value="C:plasma membrane"/>
    <property type="evidence" value="ECO:0007669"/>
    <property type="project" value="UniProtKB-SubCell"/>
</dbReference>
<reference evidence="11 12" key="1">
    <citation type="submission" date="2017-03" db="EMBL/GenBank/DDBJ databases">
        <title>Genomes of endolithic fungi from Antarctica.</title>
        <authorList>
            <person name="Coleine C."/>
            <person name="Masonjones S."/>
            <person name="Stajich J.E."/>
        </authorList>
    </citation>
    <scope>NUCLEOTIDE SEQUENCE [LARGE SCALE GENOMIC DNA]</scope>
    <source>
        <strain evidence="11 12">CCFEE 6315</strain>
    </source>
</reference>
<dbReference type="InterPro" id="IPR046530">
    <property type="entry name" value="BIM1-like_dom"/>
</dbReference>
<dbReference type="CDD" id="cd21176">
    <property type="entry name" value="LPMO_auxiliary-like"/>
    <property type="match status" value="1"/>
</dbReference>
<evidence type="ECO:0000256" key="9">
    <source>
        <dbReference type="SAM" id="SignalP"/>
    </source>
</evidence>
<gene>
    <name evidence="11" type="ORF">B0A50_02742</name>
</gene>
<keyword evidence="6" id="KW-0325">Glycoprotein</keyword>
<evidence type="ECO:0000313" key="12">
    <source>
        <dbReference type="Proteomes" id="UP000308549"/>
    </source>
</evidence>
<evidence type="ECO:0000259" key="10">
    <source>
        <dbReference type="Pfam" id="PF20238"/>
    </source>
</evidence>
<dbReference type="OrthoDB" id="2146436at2759"/>
<evidence type="ECO:0000256" key="3">
    <source>
        <dbReference type="ARBA" id="ARBA00022622"/>
    </source>
</evidence>
<feature type="chain" id="PRO_5020611340" description="Copper acquisition factor BIM1-like domain-containing protein" evidence="9">
    <location>
        <begin position="29"/>
        <end position="222"/>
    </location>
</feature>
<dbReference type="PANTHER" id="PTHR34992">
    <property type="entry name" value="HYPHAL ANASTAMOSIS-7 PROTEIN"/>
    <property type="match status" value="1"/>
</dbReference>
<evidence type="ECO:0000256" key="8">
    <source>
        <dbReference type="SAM" id="Phobius"/>
    </source>
</evidence>
<evidence type="ECO:0000256" key="5">
    <source>
        <dbReference type="ARBA" id="ARBA00023136"/>
    </source>
</evidence>
<evidence type="ECO:0000256" key="1">
    <source>
        <dbReference type="ARBA" id="ARBA00004609"/>
    </source>
</evidence>
<dbReference type="EMBL" id="NAJL01000012">
    <property type="protein sequence ID" value="TKA30023.1"/>
    <property type="molecule type" value="Genomic_DNA"/>
</dbReference>
<evidence type="ECO:0000256" key="6">
    <source>
        <dbReference type="ARBA" id="ARBA00023180"/>
    </source>
</evidence>
<evidence type="ECO:0000313" key="11">
    <source>
        <dbReference type="EMBL" id="TKA30023.1"/>
    </source>
</evidence>
<organism evidence="11 12">
    <name type="scientific">Salinomyces thailandicus</name>
    <dbReference type="NCBI Taxonomy" id="706561"/>
    <lineage>
        <taxon>Eukaryota</taxon>
        <taxon>Fungi</taxon>
        <taxon>Dikarya</taxon>
        <taxon>Ascomycota</taxon>
        <taxon>Pezizomycotina</taxon>
        <taxon>Dothideomycetes</taxon>
        <taxon>Dothideomycetidae</taxon>
        <taxon>Mycosphaerellales</taxon>
        <taxon>Teratosphaeriaceae</taxon>
        <taxon>Salinomyces</taxon>
    </lineage>
</organism>
<comment type="subcellular location">
    <subcellularLocation>
        <location evidence="1">Cell membrane</location>
        <topology evidence="1">Lipid-anchor</topology>
        <topology evidence="1">GPI-anchor</topology>
    </subcellularLocation>
</comment>
<feature type="signal peptide" evidence="9">
    <location>
        <begin position="1"/>
        <end position="28"/>
    </location>
</feature>
<name>A0A4U0U4J5_9PEZI</name>
<comment type="caution">
    <text evidence="11">The sequence shown here is derived from an EMBL/GenBank/DDBJ whole genome shotgun (WGS) entry which is preliminary data.</text>
</comment>
<keyword evidence="2" id="KW-1003">Cell membrane</keyword>
<dbReference type="Pfam" id="PF20238">
    <property type="entry name" value="BIM1-like_dom"/>
    <property type="match status" value="1"/>
</dbReference>
<dbReference type="PANTHER" id="PTHR34992:SF1">
    <property type="entry name" value="COPPER ACQUISITION FACTOR BIM1-LIKE DOMAIN-CONTAINING PROTEIN"/>
    <property type="match status" value="1"/>
</dbReference>
<proteinExistence type="predicted"/>
<keyword evidence="8" id="KW-1133">Transmembrane helix</keyword>
<dbReference type="Proteomes" id="UP000308549">
    <property type="component" value="Unassembled WGS sequence"/>
</dbReference>
<protein>
    <recommendedName>
        <fullName evidence="10">Copper acquisition factor BIM1-like domain-containing protein</fullName>
    </recommendedName>
</protein>
<dbReference type="InterPro" id="IPR046936">
    <property type="entry name" value="BIM1-like"/>
</dbReference>
<dbReference type="AlphaFoldDB" id="A0A4U0U4J5"/>
<accession>A0A4U0U4J5</accession>
<keyword evidence="8" id="KW-0812">Transmembrane</keyword>
<dbReference type="GO" id="GO:0098552">
    <property type="term" value="C:side of membrane"/>
    <property type="evidence" value="ECO:0007669"/>
    <property type="project" value="UniProtKB-KW"/>
</dbReference>
<evidence type="ECO:0000256" key="2">
    <source>
        <dbReference type="ARBA" id="ARBA00022475"/>
    </source>
</evidence>
<evidence type="ECO:0000256" key="4">
    <source>
        <dbReference type="ARBA" id="ARBA00022729"/>
    </source>
</evidence>
<keyword evidence="4 9" id="KW-0732">Signal</keyword>
<feature type="domain" description="Copper acquisition factor BIM1-like" evidence="10">
    <location>
        <begin position="16"/>
        <end position="154"/>
    </location>
</feature>
<sequence length="222" mass="22504">MQQQLLLALATATLSSAHFVLLWPPTAGFDEDTLSNGPCGGAQVAVNDSSPSVQIDRFAISIQNTHPEGEWLFRGTTDTDAPYTWTDLVPVVNTTGLGNFCLDAMSAPDDFAGKAGIIQVVDNSPDGTLYQCAPVNFVAGSNDTTGSNCRNTTGFMATWTNLQSLDGVEDGSGSMSGSMTMSNTASASDAAASSTSAGVAAAITGVGSIVGGVGLLAAVLAL</sequence>